<dbReference type="Pfam" id="PF11138">
    <property type="entry name" value="DUF2911"/>
    <property type="match status" value="1"/>
</dbReference>
<comment type="caution">
    <text evidence="2">The sequence shown here is derived from an EMBL/GenBank/DDBJ whole genome shotgun (WGS) entry which is preliminary data.</text>
</comment>
<evidence type="ECO:0008006" key="4">
    <source>
        <dbReference type="Google" id="ProtNLM"/>
    </source>
</evidence>
<keyword evidence="3" id="KW-1185">Reference proteome</keyword>
<protein>
    <recommendedName>
        <fullName evidence="4">Dihydrolipoamide dehydrogenase</fullName>
    </recommendedName>
</protein>
<organism evidence="2 3">
    <name type="scientific">Neolewinella aquimaris</name>
    <dbReference type="NCBI Taxonomy" id="1835722"/>
    <lineage>
        <taxon>Bacteria</taxon>
        <taxon>Pseudomonadati</taxon>
        <taxon>Bacteroidota</taxon>
        <taxon>Saprospiria</taxon>
        <taxon>Saprospirales</taxon>
        <taxon>Lewinellaceae</taxon>
        <taxon>Neolewinella</taxon>
    </lineage>
</organism>
<sequence length="281" mass="30981">MQLRILTLCLLLCGTGLQAQIQSPPASPAVKMETTVGLTDVKIEYSRPGMKERTIFAADGLVPYGEIWRTGANQATKITFGDAVTVAGKEVPAGSYAILSKPAMDSWEVMFFPYETGDWTSYVEKTPAVTVTGKPTKLSEAVETFTINLGNYTLDGADLVMMWDKTHVALPITTNVKESVMATIDRVMAGPSVNDYFQAASFLNDSGADNEKALEYIRKANEMSGENARFWMVRREAIILSDLGMKQEAIEAAKRSKMLAEEAGNMDYVRMNEQSIEEWSK</sequence>
<name>A0A840E2P0_9BACT</name>
<reference evidence="2 3" key="1">
    <citation type="submission" date="2020-08" db="EMBL/GenBank/DDBJ databases">
        <title>Genomic Encyclopedia of Type Strains, Phase IV (KMG-IV): sequencing the most valuable type-strain genomes for metagenomic binning, comparative biology and taxonomic classification.</title>
        <authorList>
            <person name="Goeker M."/>
        </authorList>
    </citation>
    <scope>NUCLEOTIDE SEQUENCE [LARGE SCALE GENOMIC DNA]</scope>
    <source>
        <strain evidence="2 3">DSM 105137</strain>
    </source>
</reference>
<evidence type="ECO:0000313" key="2">
    <source>
        <dbReference type="EMBL" id="MBB4079481.1"/>
    </source>
</evidence>
<dbReference type="InterPro" id="IPR021314">
    <property type="entry name" value="DUF2911"/>
</dbReference>
<keyword evidence="1" id="KW-0732">Signal</keyword>
<evidence type="ECO:0000256" key="1">
    <source>
        <dbReference type="SAM" id="SignalP"/>
    </source>
</evidence>
<evidence type="ECO:0000313" key="3">
    <source>
        <dbReference type="Proteomes" id="UP000576209"/>
    </source>
</evidence>
<dbReference type="EMBL" id="JACIFF010000005">
    <property type="protein sequence ID" value="MBB4079481.1"/>
    <property type="molecule type" value="Genomic_DNA"/>
</dbReference>
<dbReference type="AlphaFoldDB" id="A0A840E2P0"/>
<accession>A0A840E2P0</accession>
<feature type="signal peptide" evidence="1">
    <location>
        <begin position="1"/>
        <end position="19"/>
    </location>
</feature>
<proteinExistence type="predicted"/>
<gene>
    <name evidence="2" type="ORF">GGR28_002106</name>
</gene>
<dbReference type="Proteomes" id="UP000576209">
    <property type="component" value="Unassembled WGS sequence"/>
</dbReference>
<feature type="chain" id="PRO_5032596334" description="Dihydrolipoamide dehydrogenase" evidence="1">
    <location>
        <begin position="20"/>
        <end position="281"/>
    </location>
</feature>
<dbReference type="RefSeq" id="WP_183495734.1">
    <property type="nucleotide sequence ID" value="NZ_JACIFF010000005.1"/>
</dbReference>